<organism evidence="4 5">
    <name type="scientific">Vagococcus teuberi</name>
    <dbReference type="NCBI Taxonomy" id="519472"/>
    <lineage>
        <taxon>Bacteria</taxon>
        <taxon>Bacillati</taxon>
        <taxon>Bacillota</taxon>
        <taxon>Bacilli</taxon>
        <taxon>Lactobacillales</taxon>
        <taxon>Enterococcaceae</taxon>
        <taxon>Vagococcus</taxon>
    </lineage>
</organism>
<dbReference type="PANTHER" id="PTHR16301">
    <property type="entry name" value="IMPACT-RELATED"/>
    <property type="match status" value="1"/>
</dbReference>
<dbReference type="EMBL" id="CP017267">
    <property type="protein sequence ID" value="APB31485.1"/>
    <property type="molecule type" value="Genomic_DNA"/>
</dbReference>
<dbReference type="InterPro" id="IPR036956">
    <property type="entry name" value="Impact_N_sf"/>
</dbReference>
<comment type="similarity">
    <text evidence="1">Belongs to the IMPACT family.</text>
</comment>
<dbReference type="Proteomes" id="UP000191200">
    <property type="component" value="Chromosome"/>
</dbReference>
<dbReference type="PANTHER" id="PTHR16301:SF20">
    <property type="entry name" value="IMPACT FAMILY MEMBER YIGZ"/>
    <property type="match status" value="1"/>
</dbReference>
<dbReference type="PROSITE" id="PS00910">
    <property type="entry name" value="UPF0029"/>
    <property type="match status" value="1"/>
</dbReference>
<dbReference type="AlphaFoldDB" id="A0A1J0A6B9"/>
<dbReference type="InterPro" id="IPR035647">
    <property type="entry name" value="EFG_III/V"/>
</dbReference>
<evidence type="ECO:0000313" key="5">
    <source>
        <dbReference type="Proteomes" id="UP000191200"/>
    </source>
</evidence>
<dbReference type="RefSeq" id="WP_071457079.1">
    <property type="nucleotide sequence ID" value="NZ_CP017267.1"/>
</dbReference>
<dbReference type="InterPro" id="IPR015269">
    <property type="entry name" value="UPF0029_Impact_C"/>
</dbReference>
<dbReference type="GO" id="GO:0006446">
    <property type="term" value="P:regulation of translational initiation"/>
    <property type="evidence" value="ECO:0007669"/>
    <property type="project" value="TreeGrafter"/>
</dbReference>
<evidence type="ECO:0000259" key="2">
    <source>
        <dbReference type="Pfam" id="PF01205"/>
    </source>
</evidence>
<dbReference type="KEGG" id="vte:BHY08_06360"/>
<sequence length="214" mass="24366">MLSNYYTIKQDGDYEIVIKKSSFICHLRRINNEDEAKEHIQQIKKEHWKANHNCVAYVLGDNQEIQRSSDDGEPSGTAGVPMLEVLKIKELRNVLAVVTRYFGGTKLGAGGLIRAYSSSVSEAIEHVGLVEGKLQQEMIITVDYSSHGKLEHFLSNHPEYTLCNTQFSDTVTLYIMIDEKNVQLFEEKLTNLLNAQYSSQKGRLDYFEMPINKS</sequence>
<reference evidence="4 5" key="1">
    <citation type="submission" date="2016-09" db="EMBL/GenBank/DDBJ databases">
        <title>Vagococcus teuberi sp. nov., isolated from the Malian artisanal sour milk fene.</title>
        <authorList>
            <person name="Wullschleger S."/>
            <person name="Seifert C."/>
            <person name="Baumgartner S."/>
            <person name="Lacroix C."/>
            <person name="Bonfoh B."/>
            <person name="Stevens M.J."/>
            <person name="Meile L."/>
        </authorList>
    </citation>
    <scope>NUCLEOTIDE SEQUENCE [LARGE SCALE GENOMIC DNA]</scope>
    <source>
        <strain evidence="4 5">DSM 21459</strain>
    </source>
</reference>
<feature type="domain" description="UPF0029" evidence="3">
    <location>
        <begin position="140"/>
        <end position="196"/>
    </location>
</feature>
<dbReference type="InterPro" id="IPR015796">
    <property type="entry name" value="Impact_YigZ-like"/>
</dbReference>
<gene>
    <name evidence="4" type="ORF">BHY08_06360</name>
</gene>
<evidence type="ECO:0000313" key="4">
    <source>
        <dbReference type="EMBL" id="APB31485.1"/>
    </source>
</evidence>
<evidence type="ECO:0000256" key="1">
    <source>
        <dbReference type="ARBA" id="ARBA00007665"/>
    </source>
</evidence>
<dbReference type="InterPro" id="IPR020568">
    <property type="entry name" value="Ribosomal_Su5_D2-typ_SF"/>
</dbReference>
<dbReference type="SUPFAM" id="SSF54211">
    <property type="entry name" value="Ribosomal protein S5 domain 2-like"/>
    <property type="match status" value="1"/>
</dbReference>
<dbReference type="InterPro" id="IPR020569">
    <property type="entry name" value="UPF0029_Impact_CS"/>
</dbReference>
<dbReference type="OrthoDB" id="9813771at2"/>
<dbReference type="Gene3D" id="3.30.70.240">
    <property type="match status" value="1"/>
</dbReference>
<protein>
    <submittedName>
        <fullName evidence="4">YigZ family protein</fullName>
    </submittedName>
</protein>
<dbReference type="GO" id="GO:0005737">
    <property type="term" value="C:cytoplasm"/>
    <property type="evidence" value="ECO:0007669"/>
    <property type="project" value="TreeGrafter"/>
</dbReference>
<evidence type="ECO:0000259" key="3">
    <source>
        <dbReference type="Pfam" id="PF09186"/>
    </source>
</evidence>
<feature type="domain" description="Impact N-terminal" evidence="2">
    <location>
        <begin position="19"/>
        <end position="124"/>
    </location>
</feature>
<accession>A0A1J0A6B9</accession>
<dbReference type="STRING" id="519472.BHY08_06360"/>
<proteinExistence type="inferred from homology"/>
<dbReference type="Gene3D" id="3.30.230.30">
    <property type="entry name" value="Impact, N-terminal domain"/>
    <property type="match status" value="1"/>
</dbReference>
<dbReference type="Pfam" id="PF01205">
    <property type="entry name" value="Impact_N"/>
    <property type="match status" value="1"/>
</dbReference>
<dbReference type="SUPFAM" id="SSF54980">
    <property type="entry name" value="EF-G C-terminal domain-like"/>
    <property type="match status" value="1"/>
</dbReference>
<name>A0A1J0A6B9_9ENTE</name>
<dbReference type="InterPro" id="IPR023582">
    <property type="entry name" value="Impact"/>
</dbReference>
<dbReference type="NCBIfam" id="TIGR00257">
    <property type="entry name" value="IMPACT_YIGZ"/>
    <property type="match status" value="1"/>
</dbReference>
<dbReference type="Pfam" id="PF09186">
    <property type="entry name" value="DUF1949"/>
    <property type="match status" value="1"/>
</dbReference>
<dbReference type="InterPro" id="IPR001498">
    <property type="entry name" value="Impact_N"/>
</dbReference>
<keyword evidence="5" id="KW-1185">Reference proteome</keyword>